<evidence type="ECO:0000256" key="13">
    <source>
        <dbReference type="PROSITE-ProRule" id="PRU00808"/>
    </source>
</evidence>
<name>S8BDX3_DACHA</name>
<feature type="transmembrane region" description="Helical" evidence="15">
    <location>
        <begin position="191"/>
        <end position="211"/>
    </location>
</feature>
<feature type="transmembrane region" description="Helical" evidence="15">
    <location>
        <begin position="113"/>
        <end position="131"/>
    </location>
</feature>
<dbReference type="Proteomes" id="UP000015100">
    <property type="component" value="Unassembled WGS sequence"/>
</dbReference>
<comment type="subcellular location">
    <subcellularLocation>
        <location evidence="3">Cytoplasm</location>
    </subcellularLocation>
    <subcellularLocation>
        <location evidence="2">Membrane</location>
        <topology evidence="2">Multi-pass membrane protein</topology>
    </subcellularLocation>
    <subcellularLocation>
        <location evidence="1">Nucleus</location>
    </subcellularLocation>
</comment>
<comment type="subunit">
    <text evidence="12">The 26S proteasome consists of a 20S proteasome core and two 19S regulatory subunits. The 20S proteasome core is composed of 28 subunits that are arranged in four stacked rings, resulting in a barrel-shaped structure. The two end rings are each formed by seven alpha subunits, and the two central rings are each formed by seven beta subunits. The catalytic chamber with the active sites is on the inside of the barrel.</text>
</comment>
<dbReference type="EMBL" id="AQGS01000640">
    <property type="protein sequence ID" value="EPS37433.1"/>
    <property type="molecule type" value="Genomic_DNA"/>
</dbReference>
<dbReference type="InterPro" id="IPR006043">
    <property type="entry name" value="NCS2"/>
</dbReference>
<evidence type="ECO:0000256" key="2">
    <source>
        <dbReference type="ARBA" id="ARBA00004141"/>
    </source>
</evidence>
<evidence type="ECO:0000256" key="3">
    <source>
        <dbReference type="ARBA" id="ARBA00004496"/>
    </source>
</evidence>
<dbReference type="InterPro" id="IPR001353">
    <property type="entry name" value="Proteasome_sua/b"/>
</dbReference>
<evidence type="ECO:0000256" key="14">
    <source>
        <dbReference type="SAM" id="MobiDB-lite"/>
    </source>
</evidence>
<feature type="compositionally biased region" description="Basic and acidic residues" evidence="14">
    <location>
        <begin position="1"/>
        <end position="11"/>
    </location>
</feature>
<dbReference type="SUPFAM" id="SSF56235">
    <property type="entry name" value="N-terminal nucleophile aminohydrolases (Ntn hydrolases)"/>
    <property type="match status" value="1"/>
</dbReference>
<evidence type="ECO:0008006" key="18">
    <source>
        <dbReference type="Google" id="ProtNLM"/>
    </source>
</evidence>
<dbReference type="OMA" id="GLGFDWN"/>
<feature type="transmembrane region" description="Helical" evidence="15">
    <location>
        <begin position="432"/>
        <end position="453"/>
    </location>
</feature>
<feature type="region of interest" description="Disordered" evidence="14">
    <location>
        <begin position="1"/>
        <end position="22"/>
    </location>
</feature>
<keyword evidence="9 15" id="KW-1133">Transmembrane helix</keyword>
<feature type="transmembrane region" description="Helical" evidence="15">
    <location>
        <begin position="530"/>
        <end position="552"/>
    </location>
</feature>
<dbReference type="HOGENOM" id="CLU_365235_0_0_1"/>
<dbReference type="NCBIfam" id="TIGR00801">
    <property type="entry name" value="ncs2"/>
    <property type="match status" value="1"/>
</dbReference>
<sequence>MSAQEDAHEGPDTIVPGSNPPKTSIVTRFKRNFFTREGLVGDYDYAFLFRPNIPFMRKPRKSAPFFGLHDPMPILLAMLLGFQHALAMLAGVISPPIIISGSGKSAANLPPDVQRYLVSTSLIVCGILSAIQITRFHIYKTPYYLGTGLISVVGTSFAIIPVAQGALSQMYERGICPIADDGTYLPCPKGYGALLGTAMVCALLEILLSFMPPKILQKIFPPIVTGPTVMLIGTSLIGSGFKNWAGGNGPCSSIPPPSQFFSLCPNTAAPRPLPWGSAEFIGLGFLVFVSIILCERFGSPIMKSCAVIIGLLIGCIVAAACGYFDDTGIKAAPAVSFIWVHTFPLSVYGPIVLPLLAVYLVLMMEAIGDITATCDVSKLDVEGKLYESRIQGGVLADGFNGLLACLSTITPMSTFAQNNGVIALTRCANRKAGYFCCFWLIVAGIFSKFAAALVAIPGAVLGGMTTFLFSAVAVSGMRITSTMPFTRRNRFIITCGLALGFGAEMVNNWFQNVFTYSGDNAGKQGFFDAITLVCSTGFALCAFVTLILNLILPEEDEVEDVATGYGVIIGVEKRVTSSLLEASSVEKIVEIDRHLGCAMSGLQADARSMIEHARVEAQNHTFHYGEPLRVESVTQAICDLALRFGEGADGEESIMSRPFGVALLIAGYDEDGPQLYHAEPSGTFYRYNAKAIGSGSEGAQAELQNEYHSSLTLSEAENLVLKTLKQVMEEKLDSKNVQLASVTKEKGFRIYTDAEMTEVVSRLN</sequence>
<evidence type="ECO:0000256" key="1">
    <source>
        <dbReference type="ARBA" id="ARBA00004123"/>
    </source>
</evidence>
<evidence type="ECO:0000256" key="12">
    <source>
        <dbReference type="ARBA" id="ARBA00026071"/>
    </source>
</evidence>
<dbReference type="GO" id="GO:0019773">
    <property type="term" value="C:proteasome core complex, alpha-subunit complex"/>
    <property type="evidence" value="ECO:0007669"/>
    <property type="project" value="UniProtKB-UniRule"/>
</dbReference>
<evidence type="ECO:0000256" key="15">
    <source>
        <dbReference type="SAM" id="Phobius"/>
    </source>
</evidence>
<dbReference type="OrthoDB" id="1641903at2759"/>
<evidence type="ECO:0000256" key="11">
    <source>
        <dbReference type="ARBA" id="ARBA00023242"/>
    </source>
</evidence>
<comment type="caution">
    <text evidence="16">The sequence shown here is derived from an EMBL/GenBank/DDBJ whole genome shotgun (WGS) entry which is preliminary data.</text>
</comment>
<dbReference type="AlphaFoldDB" id="S8BDX3"/>
<gene>
    <name evidence="16" type="ORF">H072_8855</name>
</gene>
<evidence type="ECO:0000256" key="7">
    <source>
        <dbReference type="ARBA" id="ARBA00022692"/>
    </source>
</evidence>
<dbReference type="InterPro" id="IPR029055">
    <property type="entry name" value="Ntn_hydrolases_N"/>
</dbReference>
<dbReference type="STRING" id="1284197.S8BDX3"/>
<dbReference type="InterPro" id="IPR006042">
    <property type="entry name" value="Xan_ur_permease"/>
</dbReference>
<protein>
    <recommendedName>
        <fullName evidence="18">Proteasome alpha-type subunits domain-containing protein</fullName>
    </recommendedName>
</protein>
<proteinExistence type="inferred from homology"/>
<evidence type="ECO:0000256" key="4">
    <source>
        <dbReference type="ARBA" id="ARBA00008821"/>
    </source>
</evidence>
<dbReference type="GO" id="GO:0005634">
    <property type="term" value="C:nucleus"/>
    <property type="evidence" value="ECO:0007669"/>
    <property type="project" value="UniProtKB-SubCell"/>
</dbReference>
<reference evidence="16 17" key="1">
    <citation type="journal article" date="2013" name="PLoS Genet.">
        <title>Genomic mechanisms accounting for the adaptation to parasitism in nematode-trapping fungi.</title>
        <authorList>
            <person name="Meerupati T."/>
            <person name="Andersson K.M."/>
            <person name="Friman E."/>
            <person name="Kumar D."/>
            <person name="Tunlid A."/>
            <person name="Ahren D."/>
        </authorList>
    </citation>
    <scope>NUCLEOTIDE SEQUENCE [LARGE SCALE GENOMIC DNA]</scope>
    <source>
        <strain evidence="16 17">CBS 200.50</strain>
    </source>
</reference>
<evidence type="ECO:0000256" key="5">
    <source>
        <dbReference type="ARBA" id="ARBA00022448"/>
    </source>
</evidence>
<feature type="transmembrane region" description="Helical" evidence="15">
    <location>
        <begin position="306"/>
        <end position="325"/>
    </location>
</feature>
<feature type="transmembrane region" description="Helical" evidence="15">
    <location>
        <begin position="74"/>
        <end position="93"/>
    </location>
</feature>
<dbReference type="PANTHER" id="PTHR42810">
    <property type="entry name" value="PURINE PERMEASE C1399.01C-RELATED"/>
    <property type="match status" value="1"/>
</dbReference>
<comment type="similarity">
    <text evidence="4">Belongs to the nucleobase:cation symporter-2 (NCS2) (TC 2.A.40) family.</text>
</comment>
<feature type="transmembrane region" description="Helical" evidence="15">
    <location>
        <begin position="337"/>
        <end position="362"/>
    </location>
</feature>
<dbReference type="FunFam" id="3.60.20.10:FF:000015">
    <property type="entry name" value="Proteasome subunit alpha type-5"/>
    <property type="match status" value="1"/>
</dbReference>
<dbReference type="PROSITE" id="PS01116">
    <property type="entry name" value="XANTH_URACIL_PERMASE"/>
    <property type="match status" value="1"/>
</dbReference>
<evidence type="ECO:0000313" key="16">
    <source>
        <dbReference type="EMBL" id="EPS37433.1"/>
    </source>
</evidence>
<evidence type="ECO:0000256" key="10">
    <source>
        <dbReference type="ARBA" id="ARBA00023136"/>
    </source>
</evidence>
<feature type="transmembrane region" description="Helical" evidence="15">
    <location>
        <begin position="275"/>
        <end position="294"/>
    </location>
</feature>
<keyword evidence="17" id="KW-1185">Reference proteome</keyword>
<reference evidence="17" key="2">
    <citation type="submission" date="2013-04" db="EMBL/GenBank/DDBJ databases">
        <title>Genomic mechanisms accounting for the adaptation to parasitism in nematode-trapping fungi.</title>
        <authorList>
            <person name="Ahren D.G."/>
        </authorList>
    </citation>
    <scope>NUCLEOTIDE SEQUENCE [LARGE SCALE GENOMIC DNA]</scope>
    <source>
        <strain evidence="17">CBS 200.50</strain>
    </source>
</reference>
<feature type="transmembrane region" description="Helical" evidence="15">
    <location>
        <begin position="223"/>
        <end position="241"/>
    </location>
</feature>
<evidence type="ECO:0000256" key="8">
    <source>
        <dbReference type="ARBA" id="ARBA00022942"/>
    </source>
</evidence>
<keyword evidence="10 15" id="KW-0472">Membrane</keyword>
<dbReference type="PANTHER" id="PTHR42810:SF2">
    <property type="entry name" value="PURINE PERMEASE C1399.01C-RELATED"/>
    <property type="match status" value="1"/>
</dbReference>
<keyword evidence="8 13" id="KW-0647">Proteasome</keyword>
<feature type="transmembrane region" description="Helical" evidence="15">
    <location>
        <begin position="143"/>
        <end position="163"/>
    </location>
</feature>
<dbReference type="PROSITE" id="PS51475">
    <property type="entry name" value="PROTEASOME_ALPHA_2"/>
    <property type="match status" value="1"/>
</dbReference>
<keyword evidence="6" id="KW-0963">Cytoplasm</keyword>
<evidence type="ECO:0000256" key="9">
    <source>
        <dbReference type="ARBA" id="ARBA00022989"/>
    </source>
</evidence>
<dbReference type="Pfam" id="PF00227">
    <property type="entry name" value="Proteasome"/>
    <property type="match status" value="1"/>
</dbReference>
<keyword evidence="11" id="KW-0539">Nucleus</keyword>
<dbReference type="GO" id="GO:0005886">
    <property type="term" value="C:plasma membrane"/>
    <property type="evidence" value="ECO:0007669"/>
    <property type="project" value="UniProtKB-ARBA"/>
</dbReference>
<dbReference type="eggNOG" id="KOG0176">
    <property type="taxonomic scope" value="Eukaryota"/>
</dbReference>
<feature type="transmembrane region" description="Helical" evidence="15">
    <location>
        <begin position="491"/>
        <end position="510"/>
    </location>
</feature>
<comment type="similarity">
    <text evidence="13">Belongs to the peptidase T1A family.</text>
</comment>
<dbReference type="Gene3D" id="3.60.20.10">
    <property type="entry name" value="Glutamine Phosphoribosylpyrophosphate, subunit 1, domain 1"/>
    <property type="match status" value="1"/>
</dbReference>
<dbReference type="GO" id="GO:0042907">
    <property type="term" value="F:xanthine transmembrane transporter activity"/>
    <property type="evidence" value="ECO:0007669"/>
    <property type="project" value="TreeGrafter"/>
</dbReference>
<accession>S8BDX3</accession>
<dbReference type="GO" id="GO:0051603">
    <property type="term" value="P:proteolysis involved in protein catabolic process"/>
    <property type="evidence" value="ECO:0007669"/>
    <property type="project" value="InterPro"/>
</dbReference>
<evidence type="ECO:0000313" key="17">
    <source>
        <dbReference type="Proteomes" id="UP000015100"/>
    </source>
</evidence>
<evidence type="ECO:0000256" key="6">
    <source>
        <dbReference type="ARBA" id="ARBA00022490"/>
    </source>
</evidence>
<dbReference type="Pfam" id="PF00860">
    <property type="entry name" value="Xan_ur_permease"/>
    <property type="match status" value="1"/>
</dbReference>
<organism evidence="16 17">
    <name type="scientific">Dactylellina haptotyla (strain CBS 200.50)</name>
    <name type="common">Nematode-trapping fungus</name>
    <name type="synonym">Monacrosporium haptotylum</name>
    <dbReference type="NCBI Taxonomy" id="1284197"/>
    <lineage>
        <taxon>Eukaryota</taxon>
        <taxon>Fungi</taxon>
        <taxon>Dikarya</taxon>
        <taxon>Ascomycota</taxon>
        <taxon>Pezizomycotina</taxon>
        <taxon>Orbiliomycetes</taxon>
        <taxon>Orbiliales</taxon>
        <taxon>Orbiliaceae</taxon>
        <taxon>Dactylellina</taxon>
    </lineage>
</organism>
<keyword evidence="5" id="KW-0813">Transport</keyword>
<dbReference type="InterPro" id="IPR023332">
    <property type="entry name" value="Proteasome_alpha-type"/>
</dbReference>
<keyword evidence="7 15" id="KW-0812">Transmembrane</keyword>
<dbReference type="GO" id="GO:0000324">
    <property type="term" value="C:fungal-type vacuole"/>
    <property type="evidence" value="ECO:0007669"/>
    <property type="project" value="TreeGrafter"/>
</dbReference>
<feature type="transmembrane region" description="Helical" evidence="15">
    <location>
        <begin position="459"/>
        <end position="479"/>
    </location>
</feature>